<dbReference type="EMBL" id="JAESWA010000027">
    <property type="protein sequence ID" value="MBL4933682.1"/>
    <property type="molecule type" value="Genomic_DNA"/>
</dbReference>
<dbReference type="RefSeq" id="WP_202769122.1">
    <property type="nucleotide sequence ID" value="NZ_JAESWA010000027.1"/>
</dbReference>
<evidence type="ECO:0000313" key="1">
    <source>
        <dbReference type="EMBL" id="MBL4933682.1"/>
    </source>
</evidence>
<name>A0A937FJS6_9CLOT</name>
<proteinExistence type="predicted"/>
<organism evidence="1 2">
    <name type="scientific">Clostridium paridis</name>
    <dbReference type="NCBI Taxonomy" id="2803863"/>
    <lineage>
        <taxon>Bacteria</taxon>
        <taxon>Bacillati</taxon>
        <taxon>Bacillota</taxon>
        <taxon>Clostridia</taxon>
        <taxon>Eubacteriales</taxon>
        <taxon>Clostridiaceae</taxon>
        <taxon>Clostridium</taxon>
    </lineage>
</organism>
<dbReference type="AlphaFoldDB" id="A0A937FJS6"/>
<dbReference type="Proteomes" id="UP000623681">
    <property type="component" value="Unassembled WGS sequence"/>
</dbReference>
<dbReference type="Gene3D" id="3.90.1720.10">
    <property type="entry name" value="endopeptidase domain like (from Nostoc punctiforme)"/>
    <property type="match status" value="1"/>
</dbReference>
<evidence type="ECO:0000313" key="2">
    <source>
        <dbReference type="Proteomes" id="UP000623681"/>
    </source>
</evidence>
<comment type="caution">
    <text evidence="1">The sequence shown here is derived from an EMBL/GenBank/DDBJ whole genome shotgun (WGS) entry which is preliminary data.</text>
</comment>
<accession>A0A937FJS6</accession>
<dbReference type="SUPFAM" id="SSF54001">
    <property type="entry name" value="Cysteine proteinases"/>
    <property type="match status" value="1"/>
</dbReference>
<sequence length="180" mass="21378">MKEIYILLTSTNTIYARAIRLYTKKSYTHSSIALDDSLNNMYSMTRKYYRNPFLGVFKKEEIDKGVFSFYPECPAVVIKLKVNAEQHNEIRQMIWDFNKKKIKYNLRGIFYRVIKKEYHAKDRFFCSELIAYILKETEVFDFEKPLNFVEPSDLLSIPDAEVIYQGPLANYSIDNLQFTN</sequence>
<gene>
    <name evidence="1" type="ORF">JK634_18015</name>
</gene>
<dbReference type="InterPro" id="IPR038765">
    <property type="entry name" value="Papain-like_cys_pep_sf"/>
</dbReference>
<protein>
    <submittedName>
        <fullName evidence="1">Uncharacterized protein</fullName>
    </submittedName>
</protein>
<keyword evidence="2" id="KW-1185">Reference proteome</keyword>
<reference evidence="1" key="1">
    <citation type="submission" date="2021-01" db="EMBL/GenBank/DDBJ databases">
        <title>Genome public.</title>
        <authorList>
            <person name="Liu C."/>
            <person name="Sun Q."/>
        </authorList>
    </citation>
    <scope>NUCLEOTIDE SEQUENCE</scope>
    <source>
        <strain evidence="1">YIM B02565</strain>
    </source>
</reference>